<dbReference type="GO" id="GO:0016987">
    <property type="term" value="F:sigma factor activity"/>
    <property type="evidence" value="ECO:0007669"/>
    <property type="project" value="UniProtKB-KW"/>
</dbReference>
<keyword evidence="9" id="KW-1185">Reference proteome</keyword>
<gene>
    <name evidence="8" type="ORF">FPZ44_01620</name>
</gene>
<keyword evidence="4" id="KW-0238">DNA-binding</keyword>
<reference evidence="8 9" key="1">
    <citation type="submission" date="2019-07" db="EMBL/GenBank/DDBJ databases">
        <authorList>
            <person name="Kim J."/>
        </authorList>
    </citation>
    <scope>NUCLEOTIDE SEQUENCE [LARGE SCALE GENOMIC DNA]</scope>
    <source>
        <strain evidence="8 9">N4</strain>
    </source>
</reference>
<dbReference type="GO" id="GO:0003677">
    <property type="term" value="F:DNA binding"/>
    <property type="evidence" value="ECO:0007669"/>
    <property type="project" value="UniProtKB-KW"/>
</dbReference>
<comment type="caution">
    <text evidence="8">The sequence shown here is derived from an EMBL/GenBank/DDBJ whole genome shotgun (WGS) entry which is preliminary data.</text>
</comment>
<proteinExistence type="inferred from homology"/>
<dbReference type="InterPro" id="IPR007627">
    <property type="entry name" value="RNA_pol_sigma70_r2"/>
</dbReference>
<dbReference type="NCBIfam" id="TIGR02937">
    <property type="entry name" value="sigma70-ECF"/>
    <property type="match status" value="1"/>
</dbReference>
<dbReference type="InterPro" id="IPR014284">
    <property type="entry name" value="RNA_pol_sigma-70_dom"/>
</dbReference>
<keyword evidence="3" id="KW-0731">Sigma factor</keyword>
<dbReference type="InterPro" id="IPR013325">
    <property type="entry name" value="RNA_pol_sigma_r2"/>
</dbReference>
<dbReference type="Gene3D" id="1.10.10.10">
    <property type="entry name" value="Winged helix-like DNA-binding domain superfamily/Winged helix DNA-binding domain"/>
    <property type="match status" value="1"/>
</dbReference>
<evidence type="ECO:0000256" key="5">
    <source>
        <dbReference type="ARBA" id="ARBA00023163"/>
    </source>
</evidence>
<dbReference type="InterPro" id="IPR013324">
    <property type="entry name" value="RNA_pol_sigma_r3/r4-like"/>
</dbReference>
<evidence type="ECO:0000259" key="6">
    <source>
        <dbReference type="Pfam" id="PF04542"/>
    </source>
</evidence>
<dbReference type="Pfam" id="PF04542">
    <property type="entry name" value="Sigma70_r2"/>
    <property type="match status" value="1"/>
</dbReference>
<dbReference type="RefSeq" id="WP_144986793.1">
    <property type="nucleotide sequence ID" value="NZ_VNJK01000001.1"/>
</dbReference>
<evidence type="ECO:0000256" key="2">
    <source>
        <dbReference type="ARBA" id="ARBA00023015"/>
    </source>
</evidence>
<dbReference type="InterPro" id="IPR007630">
    <property type="entry name" value="RNA_pol_sigma70_r4"/>
</dbReference>
<organism evidence="8 9">
    <name type="scientific">Paenibacillus agilis</name>
    <dbReference type="NCBI Taxonomy" id="3020863"/>
    <lineage>
        <taxon>Bacteria</taxon>
        <taxon>Bacillati</taxon>
        <taxon>Bacillota</taxon>
        <taxon>Bacilli</taxon>
        <taxon>Bacillales</taxon>
        <taxon>Paenibacillaceae</taxon>
        <taxon>Paenibacillus</taxon>
    </lineage>
</organism>
<name>A0A559IW83_9BACL</name>
<dbReference type="InterPro" id="IPR039425">
    <property type="entry name" value="RNA_pol_sigma-70-like"/>
</dbReference>
<dbReference type="SUPFAM" id="SSF88659">
    <property type="entry name" value="Sigma3 and sigma4 domains of RNA polymerase sigma factors"/>
    <property type="match status" value="1"/>
</dbReference>
<dbReference type="Gene3D" id="1.10.1740.10">
    <property type="match status" value="1"/>
</dbReference>
<dbReference type="InterPro" id="IPR036388">
    <property type="entry name" value="WH-like_DNA-bd_sf"/>
</dbReference>
<evidence type="ECO:0000313" key="8">
    <source>
        <dbReference type="EMBL" id="TVX91873.1"/>
    </source>
</evidence>
<dbReference type="GO" id="GO:0006352">
    <property type="term" value="P:DNA-templated transcription initiation"/>
    <property type="evidence" value="ECO:0007669"/>
    <property type="project" value="InterPro"/>
</dbReference>
<evidence type="ECO:0000313" key="9">
    <source>
        <dbReference type="Proteomes" id="UP000318102"/>
    </source>
</evidence>
<dbReference type="OrthoDB" id="9784272at2"/>
<keyword evidence="2" id="KW-0805">Transcription regulation</keyword>
<evidence type="ECO:0000256" key="4">
    <source>
        <dbReference type="ARBA" id="ARBA00023125"/>
    </source>
</evidence>
<evidence type="ECO:0000256" key="3">
    <source>
        <dbReference type="ARBA" id="ARBA00023082"/>
    </source>
</evidence>
<evidence type="ECO:0000259" key="7">
    <source>
        <dbReference type="Pfam" id="PF04545"/>
    </source>
</evidence>
<feature type="domain" description="RNA polymerase sigma-70 region 2" evidence="6">
    <location>
        <begin position="7"/>
        <end position="76"/>
    </location>
</feature>
<dbReference type="Pfam" id="PF04545">
    <property type="entry name" value="Sigma70_r4"/>
    <property type="match status" value="1"/>
</dbReference>
<dbReference type="Proteomes" id="UP000318102">
    <property type="component" value="Unassembled WGS sequence"/>
</dbReference>
<dbReference type="PANTHER" id="PTHR43133:SF62">
    <property type="entry name" value="RNA POLYMERASE SIGMA FACTOR SIGZ"/>
    <property type="match status" value="1"/>
</dbReference>
<dbReference type="EMBL" id="VNJK01000001">
    <property type="protein sequence ID" value="TVX91873.1"/>
    <property type="molecule type" value="Genomic_DNA"/>
</dbReference>
<feature type="domain" description="RNA polymerase sigma-70 region 4" evidence="7">
    <location>
        <begin position="110"/>
        <end position="159"/>
    </location>
</feature>
<evidence type="ECO:0000256" key="1">
    <source>
        <dbReference type="ARBA" id="ARBA00010641"/>
    </source>
</evidence>
<dbReference type="AlphaFoldDB" id="A0A559IW83"/>
<protein>
    <submittedName>
        <fullName evidence="8">Sigma-70 family RNA polymerase sigma factor</fullName>
    </submittedName>
</protein>
<dbReference type="PANTHER" id="PTHR43133">
    <property type="entry name" value="RNA POLYMERASE ECF-TYPE SIGMA FACTO"/>
    <property type="match status" value="1"/>
</dbReference>
<keyword evidence="5" id="KW-0804">Transcription</keyword>
<sequence>MDAFEQFYEQYSSLVFHIALKMMNDRMEAEDICHDVFLEAFRKAEQFDSKRGSLEAWLAVKTRSRCLDRMRRQKRTICEDAWTDMPTAIESITPEERVIRRLDEEHLYEAIQQIPKTQRDTLIGFYYKSQTQQQIAQKMNYPLGTVKSLIRYGIQNIRKHWNGNPLGSASKEERKHE</sequence>
<dbReference type="SUPFAM" id="SSF88946">
    <property type="entry name" value="Sigma2 domain of RNA polymerase sigma factors"/>
    <property type="match status" value="1"/>
</dbReference>
<comment type="similarity">
    <text evidence="1">Belongs to the sigma-70 factor family. ECF subfamily.</text>
</comment>
<accession>A0A559IW83</accession>